<dbReference type="RefSeq" id="WP_156929054.1">
    <property type="nucleotide sequence ID" value="NZ_CP088285.1"/>
</dbReference>
<dbReference type="EMBL" id="JAAOLE020000001">
    <property type="protein sequence ID" value="NVI43392.1"/>
    <property type="molecule type" value="Genomic_DNA"/>
</dbReference>
<name>A0A974A0D2_9BRAD</name>
<sequence>MTKPGSIIEELERERANIDQLWAGLGGRQVRVHAAGASEAVVTAEYVDGLKQASNALNKAIMALKNMDI</sequence>
<reference evidence="1" key="1">
    <citation type="submission" date="2020-06" db="EMBL/GenBank/DDBJ databases">
        <title>Whole Genome Sequence of Bradyrhizobium sp. Strain 1S1.</title>
        <authorList>
            <person name="Bromfield E.S.P."/>
            <person name="Cloutier S."/>
        </authorList>
    </citation>
    <scope>NUCLEOTIDE SEQUENCE [LARGE SCALE GENOMIC DNA]</scope>
    <source>
        <strain evidence="1">1S1</strain>
    </source>
</reference>
<gene>
    <name evidence="1" type="ORF">HAP48_010165</name>
</gene>
<accession>A0A974A0D2</accession>
<dbReference type="AlphaFoldDB" id="A0A974A0D2"/>
<comment type="caution">
    <text evidence="1">The sequence shown here is derived from an EMBL/GenBank/DDBJ whole genome shotgun (WGS) entry which is preliminary data.</text>
</comment>
<proteinExistence type="predicted"/>
<evidence type="ECO:0000313" key="1">
    <source>
        <dbReference type="EMBL" id="NVI43392.1"/>
    </source>
</evidence>
<protein>
    <submittedName>
        <fullName evidence="1">Uncharacterized protein</fullName>
    </submittedName>
</protein>
<organism evidence="1">
    <name type="scientific">Bradyrhizobium septentrionale</name>
    <dbReference type="NCBI Taxonomy" id="1404411"/>
    <lineage>
        <taxon>Bacteria</taxon>
        <taxon>Pseudomonadati</taxon>
        <taxon>Pseudomonadota</taxon>
        <taxon>Alphaproteobacteria</taxon>
        <taxon>Hyphomicrobiales</taxon>
        <taxon>Nitrobacteraceae</taxon>
        <taxon>Bradyrhizobium</taxon>
    </lineage>
</organism>